<keyword evidence="7" id="KW-0520">NAD</keyword>
<feature type="domain" description="External alternative NADH-ubiquinone oxidoreductase-like C-terminal" evidence="13">
    <location>
        <begin position="580"/>
        <end position="645"/>
    </location>
</feature>
<dbReference type="InterPro" id="IPR045024">
    <property type="entry name" value="NDH-2"/>
</dbReference>
<dbReference type="InterPro" id="IPR054585">
    <property type="entry name" value="NDH2-like_C"/>
</dbReference>
<evidence type="ECO:0000256" key="2">
    <source>
        <dbReference type="ARBA" id="ARBA00012637"/>
    </source>
</evidence>
<comment type="similarity">
    <text evidence="1">Belongs to the NADH dehydrogenase family.</text>
</comment>
<keyword evidence="11" id="KW-0732">Signal</keyword>
<dbReference type="PANTHER" id="PTHR43706:SF47">
    <property type="entry name" value="EXTERNAL NADH-UBIQUINONE OXIDOREDUCTASE 1, MITOCHONDRIAL-RELATED"/>
    <property type="match status" value="1"/>
</dbReference>
<dbReference type="SUPFAM" id="SSF51905">
    <property type="entry name" value="FAD/NAD(P)-binding domain"/>
    <property type="match status" value="2"/>
</dbReference>
<comment type="catalytic activity">
    <reaction evidence="9">
        <text>a ubiquinone + NADH + H(+) = a ubiquinol + NAD(+)</text>
        <dbReference type="Rhea" id="RHEA:23152"/>
        <dbReference type="Rhea" id="RHEA-COMP:9565"/>
        <dbReference type="Rhea" id="RHEA-COMP:9566"/>
        <dbReference type="ChEBI" id="CHEBI:15378"/>
        <dbReference type="ChEBI" id="CHEBI:16389"/>
        <dbReference type="ChEBI" id="CHEBI:17976"/>
        <dbReference type="ChEBI" id="CHEBI:57540"/>
        <dbReference type="ChEBI" id="CHEBI:57945"/>
    </reaction>
</comment>
<feature type="compositionally biased region" description="Low complexity" evidence="10">
    <location>
        <begin position="101"/>
        <end position="114"/>
    </location>
</feature>
<gene>
    <name evidence="14" type="ORF">FisN_20Lh013</name>
</gene>
<evidence type="ECO:0000256" key="8">
    <source>
        <dbReference type="ARBA" id="ARBA00047599"/>
    </source>
</evidence>
<feature type="signal peptide" evidence="11">
    <location>
        <begin position="1"/>
        <end position="22"/>
    </location>
</feature>
<evidence type="ECO:0000259" key="12">
    <source>
        <dbReference type="Pfam" id="PF07992"/>
    </source>
</evidence>
<keyword evidence="3" id="KW-0285">Flavoprotein</keyword>
<dbReference type="EC" id="1.6.5.9" evidence="2"/>
<organism evidence="14 15">
    <name type="scientific">Fistulifera solaris</name>
    <name type="common">Oleaginous diatom</name>
    <dbReference type="NCBI Taxonomy" id="1519565"/>
    <lineage>
        <taxon>Eukaryota</taxon>
        <taxon>Sar</taxon>
        <taxon>Stramenopiles</taxon>
        <taxon>Ochrophyta</taxon>
        <taxon>Bacillariophyta</taxon>
        <taxon>Bacillariophyceae</taxon>
        <taxon>Bacillariophycidae</taxon>
        <taxon>Naviculales</taxon>
        <taxon>Naviculaceae</taxon>
        <taxon>Fistulifera</taxon>
    </lineage>
</organism>
<accession>A0A1Z5JW51</accession>
<dbReference type="GO" id="GO:0005739">
    <property type="term" value="C:mitochondrion"/>
    <property type="evidence" value="ECO:0007669"/>
    <property type="project" value="TreeGrafter"/>
</dbReference>
<evidence type="ECO:0000256" key="9">
    <source>
        <dbReference type="ARBA" id="ARBA00049010"/>
    </source>
</evidence>
<evidence type="ECO:0000259" key="13">
    <source>
        <dbReference type="Pfam" id="PF22366"/>
    </source>
</evidence>
<dbReference type="InterPro" id="IPR036188">
    <property type="entry name" value="FAD/NAD-bd_sf"/>
</dbReference>
<dbReference type="EMBL" id="BDSP01000126">
    <property type="protein sequence ID" value="GAX18254.1"/>
    <property type="molecule type" value="Genomic_DNA"/>
</dbReference>
<dbReference type="Pfam" id="PF07992">
    <property type="entry name" value="Pyr_redox_2"/>
    <property type="match status" value="1"/>
</dbReference>
<protein>
    <recommendedName>
        <fullName evidence="2">NADH:ubiquinone reductase (non-electrogenic)</fullName>
        <ecNumber evidence="2">1.6.5.9</ecNumber>
    </recommendedName>
</protein>
<feature type="chain" id="PRO_5013392008" description="NADH:ubiquinone reductase (non-electrogenic)" evidence="11">
    <location>
        <begin position="23"/>
        <end position="649"/>
    </location>
</feature>
<dbReference type="FunCoup" id="A0A1Z5JW51">
    <property type="interactions" value="95"/>
</dbReference>
<comment type="caution">
    <text evidence="14">The sequence shown here is derived from an EMBL/GenBank/DDBJ whole genome shotgun (WGS) entry which is preliminary data.</text>
</comment>
<evidence type="ECO:0000256" key="4">
    <source>
        <dbReference type="ARBA" id="ARBA00022827"/>
    </source>
</evidence>
<name>A0A1Z5JW51_FISSO</name>
<evidence type="ECO:0000256" key="1">
    <source>
        <dbReference type="ARBA" id="ARBA00005272"/>
    </source>
</evidence>
<dbReference type="Pfam" id="PF22366">
    <property type="entry name" value="NDH2_C"/>
    <property type="match status" value="1"/>
</dbReference>
<evidence type="ECO:0000256" key="5">
    <source>
        <dbReference type="ARBA" id="ARBA00022946"/>
    </source>
</evidence>
<reference evidence="14 15" key="1">
    <citation type="journal article" date="2015" name="Plant Cell">
        <title>Oil accumulation by the oleaginous diatom Fistulifera solaris as revealed by the genome and transcriptome.</title>
        <authorList>
            <person name="Tanaka T."/>
            <person name="Maeda Y."/>
            <person name="Veluchamy A."/>
            <person name="Tanaka M."/>
            <person name="Abida H."/>
            <person name="Marechal E."/>
            <person name="Bowler C."/>
            <person name="Muto M."/>
            <person name="Sunaga Y."/>
            <person name="Tanaka M."/>
            <person name="Yoshino T."/>
            <person name="Taniguchi T."/>
            <person name="Fukuda Y."/>
            <person name="Nemoto M."/>
            <person name="Matsumoto M."/>
            <person name="Wong P.S."/>
            <person name="Aburatani S."/>
            <person name="Fujibuchi W."/>
        </authorList>
    </citation>
    <scope>NUCLEOTIDE SEQUENCE [LARGE SCALE GENOMIC DNA]</scope>
    <source>
        <strain evidence="14 15">JPCC DA0580</strain>
    </source>
</reference>
<dbReference type="Proteomes" id="UP000198406">
    <property type="component" value="Unassembled WGS sequence"/>
</dbReference>
<evidence type="ECO:0000256" key="11">
    <source>
        <dbReference type="SAM" id="SignalP"/>
    </source>
</evidence>
<evidence type="ECO:0000256" key="6">
    <source>
        <dbReference type="ARBA" id="ARBA00023002"/>
    </source>
</evidence>
<feature type="domain" description="FAD/NAD(P)-binding" evidence="12">
    <location>
        <begin position="170"/>
        <end position="520"/>
    </location>
</feature>
<keyword evidence="4" id="KW-0274">FAD</keyword>
<dbReference type="OrthoDB" id="3244603at2759"/>
<evidence type="ECO:0000256" key="7">
    <source>
        <dbReference type="ARBA" id="ARBA00023027"/>
    </source>
</evidence>
<dbReference type="Gene3D" id="3.50.50.100">
    <property type="match status" value="1"/>
</dbReference>
<proteinExistence type="inferred from homology"/>
<feature type="region of interest" description="Disordered" evidence="10">
    <location>
        <begin position="95"/>
        <end position="114"/>
    </location>
</feature>
<evidence type="ECO:0000313" key="14">
    <source>
        <dbReference type="EMBL" id="GAX18254.1"/>
    </source>
</evidence>
<dbReference type="InterPro" id="IPR023753">
    <property type="entry name" value="FAD/NAD-binding_dom"/>
</dbReference>
<dbReference type="GO" id="GO:0120555">
    <property type="term" value="F:NADH dehydrogenase (ubiquinone) (non-electrogenic) activity"/>
    <property type="evidence" value="ECO:0007669"/>
    <property type="project" value="RHEA"/>
</dbReference>
<dbReference type="AlphaFoldDB" id="A0A1Z5JW51"/>
<keyword evidence="6 14" id="KW-0560">Oxidoreductase</keyword>
<keyword evidence="5" id="KW-0809">Transit peptide</keyword>
<dbReference type="PANTHER" id="PTHR43706">
    <property type="entry name" value="NADH DEHYDROGENASE"/>
    <property type="match status" value="1"/>
</dbReference>
<dbReference type="InParanoid" id="A0A1Z5JW51"/>
<evidence type="ECO:0000256" key="10">
    <source>
        <dbReference type="SAM" id="MobiDB-lite"/>
    </source>
</evidence>
<evidence type="ECO:0000256" key="3">
    <source>
        <dbReference type="ARBA" id="ARBA00022630"/>
    </source>
</evidence>
<comment type="catalytic activity">
    <reaction evidence="8">
        <text>a quinone + NADH + H(+) = a quinol + NAD(+)</text>
        <dbReference type="Rhea" id="RHEA:46160"/>
        <dbReference type="ChEBI" id="CHEBI:15378"/>
        <dbReference type="ChEBI" id="CHEBI:24646"/>
        <dbReference type="ChEBI" id="CHEBI:57540"/>
        <dbReference type="ChEBI" id="CHEBI:57945"/>
        <dbReference type="ChEBI" id="CHEBI:132124"/>
        <dbReference type="EC" id="1.6.5.9"/>
    </reaction>
</comment>
<sequence>MTQNHWIVCACILFALAFPNDAFVPNLNTKSPCTGKVTLYSSGGGGSAEEKLRQELKENNDAIEVKDEMQYAQADGAYLERLDSANESIEKDAVTQTTADSSKTQQSVTSHSSSSVLAQQIERMTKPRAYPLFLAEKAAEFVEATYKDVVHTFAAPDSYRVSNSNSQKERIVILGSGWGSISFLKDIDTDLYDVTVVSPRNHFVFTPMLAGASVGTVEFRSICEPIREINLKANYLEAIATDIDTEKKIVSCESVFCEGNSCAIEDFSIPYDRLIVTVGAQTNTFGIPGVRERCNFLKQIEDARRIRASIVNCFERANLPGLTDEEREQNLTFAVIGAGPTGIEFAAELRDFVEQDGPKYYPRLLKYVRIKIIEASSTVLAPFDKSLQEEAILQMNKSVLIKDPEVRNLLPERFKLTELLLDSSVKEVGEDTIFLNDGTKVPYGMAVWAAGNGPLPITLSLIDKMGEEQKKQQDVARGRLAIDPWMRVIGSDGQILAFGDCSCITAGQLPATAQVASQQGEYLANLMNRKYEFSPPRSEDGIFPPPKKDPVRTESSFSDAIASFAINNSEYAKPFQFLNLGILAYTGGGSALAQVTPAPNAESIKGTGKIGNAVWRSVYLSKQVSWRNRLLVLNDWTKRQLFGRDVTRI</sequence>
<keyword evidence="15" id="KW-1185">Reference proteome</keyword>
<evidence type="ECO:0000313" key="15">
    <source>
        <dbReference type="Proteomes" id="UP000198406"/>
    </source>
</evidence>